<dbReference type="InterPro" id="IPR006913">
    <property type="entry name" value="CENP-V/GFA"/>
</dbReference>
<dbReference type="InParanoid" id="A0A2T3ARQ6"/>
<evidence type="ECO:0000259" key="4">
    <source>
        <dbReference type="PROSITE" id="PS51891"/>
    </source>
</evidence>
<keyword evidence="2" id="KW-0479">Metal-binding</keyword>
<name>A0A2T3ARQ6_AMORE</name>
<dbReference type="Gene3D" id="2.170.150.70">
    <property type="match status" value="1"/>
</dbReference>
<keyword evidence="3" id="KW-0862">Zinc</keyword>
<dbReference type="InterPro" id="IPR011057">
    <property type="entry name" value="Mss4-like_sf"/>
</dbReference>
<gene>
    <name evidence="5" type="ORF">M430DRAFT_69485</name>
</gene>
<dbReference type="STRING" id="857342.A0A2T3ARQ6"/>
<evidence type="ECO:0000256" key="1">
    <source>
        <dbReference type="ARBA" id="ARBA00005495"/>
    </source>
</evidence>
<dbReference type="OrthoDB" id="3930719at2759"/>
<accession>A0A2T3ARQ6</accession>
<dbReference type="GO" id="GO:0046872">
    <property type="term" value="F:metal ion binding"/>
    <property type="evidence" value="ECO:0007669"/>
    <property type="project" value="UniProtKB-KW"/>
</dbReference>
<evidence type="ECO:0000313" key="5">
    <source>
        <dbReference type="EMBL" id="PSS09034.1"/>
    </source>
</evidence>
<proteinExistence type="inferred from homology"/>
<protein>
    <recommendedName>
        <fullName evidence="4">CENP-V/GFA domain-containing protein</fullName>
    </recommendedName>
</protein>
<dbReference type="RefSeq" id="XP_024717332.1">
    <property type="nucleotide sequence ID" value="XM_024869433.1"/>
</dbReference>
<dbReference type="PANTHER" id="PTHR28620">
    <property type="entry name" value="CENTROMERE PROTEIN V"/>
    <property type="match status" value="1"/>
</dbReference>
<dbReference type="EMBL" id="KZ679017">
    <property type="protein sequence ID" value="PSS09034.1"/>
    <property type="molecule type" value="Genomic_DNA"/>
</dbReference>
<evidence type="ECO:0000256" key="2">
    <source>
        <dbReference type="ARBA" id="ARBA00022723"/>
    </source>
</evidence>
<dbReference type="AlphaFoldDB" id="A0A2T3ARQ6"/>
<dbReference type="InterPro" id="IPR052355">
    <property type="entry name" value="CENP-V-like"/>
</dbReference>
<keyword evidence="6" id="KW-1185">Reference proteome</keyword>
<sequence>MTTPTRHPYHGSCHCGHTRYISYLTLPPPLTTATPPSSRSTLRIRKCNCTTCHKMSIFHVRLMDSPSDFLLLNPLDPSSANSGLTDYVCSGEGKKLHFYFCGICGVRCFAFWGKGVRRNVEIEGGMREVWTPDPEGWIEGAEEGTGYLSVNAATLDAGQEGLDLKEWMEKGWIAYLDGKNDFRGAPRLGVPYEGGMY</sequence>
<dbReference type="SUPFAM" id="SSF51316">
    <property type="entry name" value="Mss4-like"/>
    <property type="match status" value="1"/>
</dbReference>
<evidence type="ECO:0000256" key="3">
    <source>
        <dbReference type="ARBA" id="ARBA00022833"/>
    </source>
</evidence>
<evidence type="ECO:0000313" key="6">
    <source>
        <dbReference type="Proteomes" id="UP000241818"/>
    </source>
</evidence>
<reference evidence="5 6" key="1">
    <citation type="journal article" date="2018" name="New Phytol.">
        <title>Comparative genomics and transcriptomics depict ericoid mycorrhizal fungi as versatile saprotrophs and plant mutualists.</title>
        <authorList>
            <person name="Martino E."/>
            <person name="Morin E."/>
            <person name="Grelet G.A."/>
            <person name="Kuo A."/>
            <person name="Kohler A."/>
            <person name="Daghino S."/>
            <person name="Barry K.W."/>
            <person name="Cichocki N."/>
            <person name="Clum A."/>
            <person name="Dockter R.B."/>
            <person name="Hainaut M."/>
            <person name="Kuo R.C."/>
            <person name="LaButti K."/>
            <person name="Lindahl B.D."/>
            <person name="Lindquist E.A."/>
            <person name="Lipzen A."/>
            <person name="Khouja H.R."/>
            <person name="Magnuson J."/>
            <person name="Murat C."/>
            <person name="Ohm R.A."/>
            <person name="Singer S.W."/>
            <person name="Spatafora J.W."/>
            <person name="Wang M."/>
            <person name="Veneault-Fourrey C."/>
            <person name="Henrissat B."/>
            <person name="Grigoriev I.V."/>
            <person name="Martin F.M."/>
            <person name="Perotto S."/>
        </authorList>
    </citation>
    <scope>NUCLEOTIDE SEQUENCE [LARGE SCALE GENOMIC DNA]</scope>
    <source>
        <strain evidence="5 6">ATCC 22711</strain>
    </source>
</reference>
<dbReference type="GO" id="GO:0016846">
    <property type="term" value="F:carbon-sulfur lyase activity"/>
    <property type="evidence" value="ECO:0007669"/>
    <property type="project" value="InterPro"/>
</dbReference>
<dbReference type="GeneID" id="36577514"/>
<dbReference type="PROSITE" id="PS51891">
    <property type="entry name" value="CENP_V_GFA"/>
    <property type="match status" value="1"/>
</dbReference>
<dbReference type="Proteomes" id="UP000241818">
    <property type="component" value="Unassembled WGS sequence"/>
</dbReference>
<organism evidence="5 6">
    <name type="scientific">Amorphotheca resinae ATCC 22711</name>
    <dbReference type="NCBI Taxonomy" id="857342"/>
    <lineage>
        <taxon>Eukaryota</taxon>
        <taxon>Fungi</taxon>
        <taxon>Dikarya</taxon>
        <taxon>Ascomycota</taxon>
        <taxon>Pezizomycotina</taxon>
        <taxon>Leotiomycetes</taxon>
        <taxon>Helotiales</taxon>
        <taxon>Amorphothecaceae</taxon>
        <taxon>Amorphotheca</taxon>
    </lineage>
</organism>
<dbReference type="PANTHER" id="PTHR28620:SF1">
    <property type="entry name" value="CENP-V_GFA DOMAIN-CONTAINING PROTEIN"/>
    <property type="match status" value="1"/>
</dbReference>
<feature type="domain" description="CENP-V/GFA" evidence="4">
    <location>
        <begin position="9"/>
        <end position="168"/>
    </location>
</feature>
<comment type="similarity">
    <text evidence="1">Belongs to the Gfa family.</text>
</comment>